<protein>
    <recommendedName>
        <fullName evidence="5">AB hydrolase-1 domain-containing protein</fullName>
    </recommendedName>
</protein>
<dbReference type="Gene3D" id="1.20.1290.10">
    <property type="entry name" value="AhpD-like"/>
    <property type="match status" value="1"/>
</dbReference>
<dbReference type="SUPFAM" id="SSF69118">
    <property type="entry name" value="AhpD-like"/>
    <property type="match status" value="1"/>
</dbReference>
<dbReference type="HOGENOM" id="CLU_576292_0_0_1"/>
<gene>
    <name evidence="3" type="ORF">PGTG_06039</name>
</gene>
<dbReference type="Pfam" id="PF02627">
    <property type="entry name" value="CMD"/>
    <property type="match status" value="1"/>
</dbReference>
<dbReference type="KEGG" id="pgr:PGTG_06039"/>
<dbReference type="PANTHER" id="PTHR34846:SF11">
    <property type="entry name" value="4-CARBOXYMUCONOLACTONE DECARBOXYLASE FAMILY PROTEIN (AFU_ORTHOLOGUE AFUA_6G11590)"/>
    <property type="match status" value="1"/>
</dbReference>
<dbReference type="InterPro" id="IPR003779">
    <property type="entry name" value="CMD-like"/>
</dbReference>
<feature type="domain" description="Carboxymuconolactone decarboxylase-like" evidence="1">
    <location>
        <begin position="13"/>
        <end position="71"/>
    </location>
</feature>
<dbReference type="InterPro" id="IPR029032">
    <property type="entry name" value="AhpD-like"/>
</dbReference>
<dbReference type="InterPro" id="IPR029058">
    <property type="entry name" value="AB_hydrolase_fold"/>
</dbReference>
<dbReference type="Proteomes" id="UP000008783">
    <property type="component" value="Unassembled WGS sequence"/>
</dbReference>
<dbReference type="EMBL" id="DS178273">
    <property type="protein sequence ID" value="EFP79718.2"/>
    <property type="molecule type" value="Genomic_DNA"/>
</dbReference>
<reference key="1">
    <citation type="submission" date="2007-01" db="EMBL/GenBank/DDBJ databases">
        <title>The Genome Sequence of Puccinia graminis f. sp. tritici Strain CRL 75-36-700-3.</title>
        <authorList>
            <consortium name="The Broad Institute Genome Sequencing Platform"/>
            <person name="Birren B."/>
            <person name="Lander E."/>
            <person name="Galagan J."/>
            <person name="Nusbaum C."/>
            <person name="Devon K."/>
            <person name="Cuomo C."/>
            <person name="Jaffe D."/>
            <person name="Butler J."/>
            <person name="Alvarez P."/>
            <person name="Gnerre S."/>
            <person name="Grabherr M."/>
            <person name="Mauceli E."/>
            <person name="Brockman W."/>
            <person name="Young S."/>
            <person name="LaButti K."/>
            <person name="Sykes S."/>
            <person name="DeCaprio D."/>
            <person name="Crawford M."/>
            <person name="Koehrsen M."/>
            <person name="Engels R."/>
            <person name="Montgomery P."/>
            <person name="Pearson M."/>
            <person name="Howarth C."/>
            <person name="Larson L."/>
            <person name="White J."/>
            <person name="Zeng Q."/>
            <person name="Kodira C."/>
            <person name="Yandava C."/>
            <person name="Alvarado L."/>
            <person name="O'Leary S."/>
            <person name="Szabo L."/>
            <person name="Dean R."/>
            <person name="Schein J."/>
        </authorList>
    </citation>
    <scope>NUCLEOTIDE SEQUENCE</scope>
    <source>
        <strain>CRL 75-36-700-3</strain>
    </source>
</reference>
<dbReference type="STRING" id="418459.E3K5C2"/>
<organism evidence="3 4">
    <name type="scientific">Puccinia graminis f. sp. tritici (strain CRL 75-36-700-3 / race SCCL)</name>
    <name type="common">Black stem rust fungus</name>
    <dbReference type="NCBI Taxonomy" id="418459"/>
    <lineage>
        <taxon>Eukaryota</taxon>
        <taxon>Fungi</taxon>
        <taxon>Dikarya</taxon>
        <taxon>Basidiomycota</taxon>
        <taxon>Pucciniomycotina</taxon>
        <taxon>Pucciniomycetes</taxon>
        <taxon>Pucciniales</taxon>
        <taxon>Pucciniaceae</taxon>
        <taxon>Puccinia</taxon>
    </lineage>
</organism>
<name>E3K5C2_PUCGT</name>
<dbReference type="GO" id="GO:0051920">
    <property type="term" value="F:peroxiredoxin activity"/>
    <property type="evidence" value="ECO:0007669"/>
    <property type="project" value="InterPro"/>
</dbReference>
<dbReference type="PANTHER" id="PTHR34846">
    <property type="entry name" value="4-CARBOXYMUCONOLACTONE DECARBOXYLASE FAMILY PROTEIN (AFU_ORTHOLOGUE AFUA_6G11590)"/>
    <property type="match status" value="1"/>
</dbReference>
<sequence length="398" mass="44186">MDSSFERPEKTTSGWNSLLGAIRTHSSLPDDFREILILRVAALNSAPYEWIQHEKVGRSAGLTTPQLMRIRDIIKPLTDTLDRSHVVLSDLHLAGLAFTDSLTREIQVRDLTFDKLKNEFSRLGNEPEQVTKMLFDAAATVSGYNMVSRMLVGLEIGDDRDDSVDLPGLETRFEKLVMRDGTRLNSGVPTTDCTLNQLADDVSAIVEQLGLQTPLHGLIGVSQGGATTLEMSTRSPHLFKHYVVCDTQPSSPSGARDVWKTRIDLAEGSEDGFKKLSEATISRWFPIESHMNQPNNQTSTCIRRMIEETDLGGFESGAAALYDYQVDEDRIPCDEHQKVLLLAGERDGSLPQVLEALSRRLNKAGKPVKFMTVPGAGHLPMVDQPLKFLNILEPFLDN</sequence>
<dbReference type="GeneID" id="10533079"/>
<evidence type="ECO:0000259" key="2">
    <source>
        <dbReference type="Pfam" id="PF12697"/>
    </source>
</evidence>
<dbReference type="Pfam" id="PF12697">
    <property type="entry name" value="Abhydrolase_6"/>
    <property type="match status" value="1"/>
</dbReference>
<evidence type="ECO:0008006" key="5">
    <source>
        <dbReference type="Google" id="ProtNLM"/>
    </source>
</evidence>
<proteinExistence type="predicted"/>
<dbReference type="SUPFAM" id="SSF53474">
    <property type="entry name" value="alpha/beta-Hydrolases"/>
    <property type="match status" value="1"/>
</dbReference>
<evidence type="ECO:0000313" key="3">
    <source>
        <dbReference type="EMBL" id="EFP79718.2"/>
    </source>
</evidence>
<dbReference type="Gene3D" id="3.40.50.1820">
    <property type="entry name" value="alpha/beta hydrolase"/>
    <property type="match status" value="1"/>
</dbReference>
<accession>E3K5C2</accession>
<reference evidence="4" key="2">
    <citation type="journal article" date="2011" name="Proc. Natl. Acad. Sci. U.S.A.">
        <title>Obligate biotrophy features unraveled by the genomic analysis of rust fungi.</title>
        <authorList>
            <person name="Duplessis S."/>
            <person name="Cuomo C.A."/>
            <person name="Lin Y.-C."/>
            <person name="Aerts A."/>
            <person name="Tisserant E."/>
            <person name="Veneault-Fourrey C."/>
            <person name="Joly D.L."/>
            <person name="Hacquard S."/>
            <person name="Amselem J."/>
            <person name="Cantarel B.L."/>
            <person name="Chiu R."/>
            <person name="Coutinho P.M."/>
            <person name="Feau N."/>
            <person name="Field M."/>
            <person name="Frey P."/>
            <person name="Gelhaye E."/>
            <person name="Goldberg J."/>
            <person name="Grabherr M.G."/>
            <person name="Kodira C.D."/>
            <person name="Kohler A."/>
            <person name="Kuees U."/>
            <person name="Lindquist E.A."/>
            <person name="Lucas S.M."/>
            <person name="Mago R."/>
            <person name="Mauceli E."/>
            <person name="Morin E."/>
            <person name="Murat C."/>
            <person name="Pangilinan J.L."/>
            <person name="Park R."/>
            <person name="Pearson M."/>
            <person name="Quesneville H."/>
            <person name="Rouhier N."/>
            <person name="Sakthikumar S."/>
            <person name="Salamov A.A."/>
            <person name="Schmutz J."/>
            <person name="Selles B."/>
            <person name="Shapiro H."/>
            <person name="Tanguay P."/>
            <person name="Tuskan G.A."/>
            <person name="Henrissat B."/>
            <person name="Van de Peer Y."/>
            <person name="Rouze P."/>
            <person name="Ellis J.G."/>
            <person name="Dodds P.N."/>
            <person name="Schein J.E."/>
            <person name="Zhong S."/>
            <person name="Hamelin R.C."/>
            <person name="Grigoriev I.V."/>
            <person name="Szabo L.J."/>
            <person name="Martin F."/>
        </authorList>
    </citation>
    <scope>NUCLEOTIDE SEQUENCE [LARGE SCALE GENOMIC DNA]</scope>
    <source>
        <strain evidence="4">CRL 75-36-700-3 / race SCCL</strain>
    </source>
</reference>
<dbReference type="AlphaFoldDB" id="E3K5C2"/>
<evidence type="ECO:0000313" key="4">
    <source>
        <dbReference type="Proteomes" id="UP000008783"/>
    </source>
</evidence>
<keyword evidence="4" id="KW-1185">Reference proteome</keyword>
<dbReference type="RefSeq" id="XP_003324137.2">
    <property type="nucleotide sequence ID" value="XM_003324089.2"/>
</dbReference>
<evidence type="ECO:0000259" key="1">
    <source>
        <dbReference type="Pfam" id="PF02627"/>
    </source>
</evidence>
<dbReference type="InParanoid" id="E3K5C2"/>
<dbReference type="VEuPathDB" id="FungiDB:PGTG_06039"/>
<dbReference type="OrthoDB" id="9998495at2759"/>
<dbReference type="InterPro" id="IPR000073">
    <property type="entry name" value="AB_hydrolase_1"/>
</dbReference>
<feature type="domain" description="AB hydrolase-1" evidence="2">
    <location>
        <begin position="164"/>
        <end position="388"/>
    </location>
</feature>